<sequence length="269" mass="31364">MTSTLSRSSRSSIILTFCILLACNCRPGWASFFFPSSFTQLYSRHQDLQHSKRSKTRCCMPLEYKIHYTKATHITHTPIQLLESDNTTHLRTERFTTISKLQDFKFKEIEYVTIKGSEHTFHKLIVPADSTNSHNIRETTPKWIKFYRWATKSHCECNYMETQEVIQLKKQCMNGKFEGHTTLGWKTRVRQYSRNMLISGGHVFSITSTLKCGTRECVFVSERIQMSNKGGSMLQTCDFEGFETRVKDSEFSIPRTCPEHCSHTPRIWT</sequence>
<organism evidence="2">
    <name type="scientific">Percolomonas cosmopolitus</name>
    <dbReference type="NCBI Taxonomy" id="63605"/>
    <lineage>
        <taxon>Eukaryota</taxon>
        <taxon>Discoba</taxon>
        <taxon>Heterolobosea</taxon>
        <taxon>Tetramitia</taxon>
        <taxon>Eutetramitia</taxon>
        <taxon>Percolomonadidae</taxon>
        <taxon>Percolomonas</taxon>
    </lineage>
</organism>
<dbReference type="AlphaFoldDB" id="A0A7S1KSV6"/>
<accession>A0A7S1KSV6</accession>
<keyword evidence="1" id="KW-0732">Signal</keyword>
<feature type="chain" id="PRO_5031192085" evidence="1">
    <location>
        <begin position="31"/>
        <end position="269"/>
    </location>
</feature>
<reference evidence="2" key="1">
    <citation type="submission" date="2021-01" db="EMBL/GenBank/DDBJ databases">
        <authorList>
            <person name="Corre E."/>
            <person name="Pelletier E."/>
            <person name="Niang G."/>
            <person name="Scheremetjew M."/>
            <person name="Finn R."/>
            <person name="Kale V."/>
            <person name="Holt S."/>
            <person name="Cochrane G."/>
            <person name="Meng A."/>
            <person name="Brown T."/>
            <person name="Cohen L."/>
        </authorList>
    </citation>
    <scope>NUCLEOTIDE SEQUENCE</scope>
    <source>
        <strain evidence="2">WS</strain>
    </source>
</reference>
<evidence type="ECO:0000256" key="1">
    <source>
        <dbReference type="SAM" id="SignalP"/>
    </source>
</evidence>
<feature type="signal peptide" evidence="1">
    <location>
        <begin position="1"/>
        <end position="30"/>
    </location>
</feature>
<dbReference type="EMBL" id="HBGD01006949">
    <property type="protein sequence ID" value="CAD9082581.1"/>
    <property type="molecule type" value="Transcribed_RNA"/>
</dbReference>
<evidence type="ECO:0000313" key="2">
    <source>
        <dbReference type="EMBL" id="CAD9082581.1"/>
    </source>
</evidence>
<name>A0A7S1KSV6_9EUKA</name>
<protein>
    <submittedName>
        <fullName evidence="2">Uncharacterized protein</fullName>
    </submittedName>
</protein>
<proteinExistence type="predicted"/>
<dbReference type="PROSITE" id="PS51257">
    <property type="entry name" value="PROKAR_LIPOPROTEIN"/>
    <property type="match status" value="1"/>
</dbReference>
<gene>
    <name evidence="2" type="ORF">PCOS0759_LOCUS5821</name>
</gene>